<accession>A0ABR1SLV1</accession>
<feature type="region of interest" description="Disordered" evidence="1">
    <location>
        <begin position="310"/>
        <end position="355"/>
    </location>
</feature>
<feature type="compositionally biased region" description="Polar residues" evidence="1">
    <location>
        <begin position="215"/>
        <end position="225"/>
    </location>
</feature>
<organism evidence="2 3">
    <name type="scientific">Apiospora rasikravindrae</name>
    <dbReference type="NCBI Taxonomy" id="990691"/>
    <lineage>
        <taxon>Eukaryota</taxon>
        <taxon>Fungi</taxon>
        <taxon>Dikarya</taxon>
        <taxon>Ascomycota</taxon>
        <taxon>Pezizomycotina</taxon>
        <taxon>Sordariomycetes</taxon>
        <taxon>Xylariomycetidae</taxon>
        <taxon>Amphisphaeriales</taxon>
        <taxon>Apiosporaceae</taxon>
        <taxon>Apiospora</taxon>
    </lineage>
</organism>
<reference evidence="2 3" key="1">
    <citation type="submission" date="2023-01" db="EMBL/GenBank/DDBJ databases">
        <title>Analysis of 21 Apiospora genomes using comparative genomics revels a genus with tremendous synthesis potential of carbohydrate active enzymes and secondary metabolites.</title>
        <authorList>
            <person name="Sorensen T."/>
        </authorList>
    </citation>
    <scope>NUCLEOTIDE SEQUENCE [LARGE SCALE GENOMIC DNA]</scope>
    <source>
        <strain evidence="2 3">CBS 33761</strain>
    </source>
</reference>
<dbReference type="Gene3D" id="3.10.490.10">
    <property type="entry name" value="Gamma-glutamyl cyclotransferase-like"/>
    <property type="match status" value="1"/>
</dbReference>
<feature type="region of interest" description="Disordered" evidence="1">
    <location>
        <begin position="59"/>
        <end position="120"/>
    </location>
</feature>
<evidence type="ECO:0000256" key="1">
    <source>
        <dbReference type="SAM" id="MobiDB-lite"/>
    </source>
</evidence>
<name>A0ABR1SLV1_9PEZI</name>
<dbReference type="Proteomes" id="UP001444661">
    <property type="component" value="Unassembled WGS sequence"/>
</dbReference>
<evidence type="ECO:0000313" key="2">
    <source>
        <dbReference type="EMBL" id="KAK8035308.1"/>
    </source>
</evidence>
<sequence>MSGNDHPKNELYSFARYLLRLDTLDTSSNNPPPPPRRGSNPVELLTFDELLSRHEIVTSANSNDDSQDPQSNKDVVPLPTPRRRLPQSNTMAHWRGNAANPGSPNHSNSLLPENAMESSPHGTLMTGDANNTNNNIATAASDSRPAAAPSDILAYLDGLDDVEPPGDKNMGGSLVYGMRYRNAASAPTGGHRGTDGDNDDDVVMVDDEPVHDCITVSSDSGSQAPSHEGGVHARNATAGNSLNNTILISSDSDHTIVISSDTSSRSTEEGQQSRQGNDGNRGQNHPSSDYKPSSDIASDDAADTVILEDDDETEKEDSPDPTPRQQPQHHYHAEEKQEKSPTPIPMQRRDHSEEQQEGKFYYFATGLHMEKKTMKADFPSSKYICPAKLKGFRWLICGPRRNSPWYFGTAVKDYGQEDPFTNQDPEGYATIAPVYKDMVYDDEDSSKIIGRSNELDREGSCVYGALYEVSEATLQALTTRTLQWDYKPVTVPVIPLERDHTSLEPEYAGSMPLILRDMCGDGPGSPTIVQANTYAVDGTEWHLPWRAPDPNCGGHMEMGRVRDHERAAMIPYMRLYNADWPPVHTPYPLPQFAIDRRDAEPRPLSNDLESRIYREPYMDSLRDMFHKMLFDCETPLWYINEALRPWVDGMAWWPHPHSERECARADAVRSAVRPGRK</sequence>
<evidence type="ECO:0000313" key="3">
    <source>
        <dbReference type="Proteomes" id="UP001444661"/>
    </source>
</evidence>
<dbReference type="EMBL" id="JAQQWK010000009">
    <property type="protein sequence ID" value="KAK8035308.1"/>
    <property type="molecule type" value="Genomic_DNA"/>
</dbReference>
<feature type="compositionally biased region" description="Polar residues" evidence="1">
    <location>
        <begin position="259"/>
        <end position="291"/>
    </location>
</feature>
<keyword evidence="3" id="KW-1185">Reference proteome</keyword>
<feature type="compositionally biased region" description="Acidic residues" evidence="1">
    <location>
        <begin position="310"/>
        <end position="319"/>
    </location>
</feature>
<feature type="compositionally biased region" description="Polar residues" evidence="1">
    <location>
        <begin position="59"/>
        <end position="73"/>
    </location>
</feature>
<feature type="region of interest" description="Disordered" evidence="1">
    <location>
        <begin position="259"/>
        <end position="298"/>
    </location>
</feature>
<proteinExistence type="predicted"/>
<feature type="compositionally biased region" description="Polar residues" evidence="1">
    <location>
        <begin position="100"/>
        <end position="120"/>
    </location>
</feature>
<comment type="caution">
    <text evidence="2">The sequence shown here is derived from an EMBL/GenBank/DDBJ whole genome shotgun (WGS) entry which is preliminary data.</text>
</comment>
<feature type="region of interest" description="Disordered" evidence="1">
    <location>
        <begin position="214"/>
        <end position="237"/>
    </location>
</feature>
<gene>
    <name evidence="2" type="ORF">PG993_010303</name>
</gene>
<feature type="region of interest" description="Disordered" evidence="1">
    <location>
        <begin position="185"/>
        <end position="204"/>
    </location>
</feature>
<protein>
    <submittedName>
        <fullName evidence="2">Uncharacterized protein</fullName>
    </submittedName>
</protein>